<gene>
    <name evidence="1" type="ORF">B0T20DRAFT_376685</name>
</gene>
<protein>
    <recommendedName>
        <fullName evidence="3">PHD-type domain-containing protein</fullName>
    </recommendedName>
</protein>
<keyword evidence="2" id="KW-1185">Reference proteome</keyword>
<evidence type="ECO:0008006" key="3">
    <source>
        <dbReference type="Google" id="ProtNLM"/>
    </source>
</evidence>
<organism evidence="1 2">
    <name type="scientific">Sordaria brevicollis</name>
    <dbReference type="NCBI Taxonomy" id="83679"/>
    <lineage>
        <taxon>Eukaryota</taxon>
        <taxon>Fungi</taxon>
        <taxon>Dikarya</taxon>
        <taxon>Ascomycota</taxon>
        <taxon>Pezizomycotina</taxon>
        <taxon>Sordariomycetes</taxon>
        <taxon>Sordariomycetidae</taxon>
        <taxon>Sordariales</taxon>
        <taxon>Sordariaceae</taxon>
        <taxon>Sordaria</taxon>
    </lineage>
</organism>
<dbReference type="EMBL" id="JAUTDP010000006">
    <property type="protein sequence ID" value="KAK3398793.1"/>
    <property type="molecule type" value="Genomic_DNA"/>
</dbReference>
<feature type="non-terminal residue" evidence="1">
    <location>
        <position position="1"/>
    </location>
</feature>
<evidence type="ECO:0000313" key="2">
    <source>
        <dbReference type="Proteomes" id="UP001281003"/>
    </source>
</evidence>
<dbReference type="Proteomes" id="UP001281003">
    <property type="component" value="Unassembled WGS sequence"/>
</dbReference>
<reference evidence="1" key="2">
    <citation type="submission" date="2023-07" db="EMBL/GenBank/DDBJ databases">
        <authorList>
            <consortium name="Lawrence Berkeley National Laboratory"/>
            <person name="Haridas S."/>
            <person name="Hensen N."/>
            <person name="Bonometti L."/>
            <person name="Westerberg I."/>
            <person name="Brannstrom I.O."/>
            <person name="Guillou S."/>
            <person name="Cros-Aarteil S."/>
            <person name="Calhoun S."/>
            <person name="Kuo A."/>
            <person name="Mondo S."/>
            <person name="Pangilinan J."/>
            <person name="Riley R."/>
            <person name="LaButti K."/>
            <person name="Andreopoulos B."/>
            <person name="Lipzen A."/>
            <person name="Chen C."/>
            <person name="Yanf M."/>
            <person name="Daum C."/>
            <person name="Ng V."/>
            <person name="Clum A."/>
            <person name="Steindorff A."/>
            <person name="Ohm R."/>
            <person name="Martin F."/>
            <person name="Silar P."/>
            <person name="Natvig D."/>
            <person name="Lalanne C."/>
            <person name="Gautier V."/>
            <person name="Ament-velasquez S.L."/>
            <person name="Kruys A."/>
            <person name="Hutchinson M.I."/>
            <person name="Powell A.J."/>
            <person name="Barry K."/>
            <person name="Miller A.N."/>
            <person name="Grigoriev I.V."/>
            <person name="Debuchy R."/>
            <person name="Gladieux P."/>
            <person name="Thoren M.H."/>
            <person name="Johannesson H."/>
        </authorList>
    </citation>
    <scope>NUCLEOTIDE SEQUENCE</scope>
    <source>
        <strain evidence="1">FGSC 1904</strain>
    </source>
</reference>
<comment type="caution">
    <text evidence="1">The sequence shown here is derived from an EMBL/GenBank/DDBJ whole genome shotgun (WGS) entry which is preliminary data.</text>
</comment>
<dbReference type="InterPro" id="IPR011011">
    <property type="entry name" value="Znf_FYVE_PHD"/>
</dbReference>
<accession>A0AAE0PF32</accession>
<dbReference type="AlphaFoldDB" id="A0AAE0PF32"/>
<dbReference type="SUPFAM" id="SSF57903">
    <property type="entry name" value="FYVE/PHD zinc finger"/>
    <property type="match status" value="1"/>
</dbReference>
<sequence>LDNRECQLCFKVVDDNRDIVRCEACNRGAHQICHLICIARKAAREGDPCPLWCPECPWTRTRENVEPEVIPAAVKRELPSPEGLSAAVVNGSLGAKNRKCDGVEKEEQE</sequence>
<name>A0AAE0PF32_SORBR</name>
<proteinExistence type="predicted"/>
<evidence type="ECO:0000313" key="1">
    <source>
        <dbReference type="EMBL" id="KAK3398793.1"/>
    </source>
</evidence>
<reference evidence="1" key="1">
    <citation type="journal article" date="2023" name="Mol. Phylogenet. Evol.">
        <title>Genome-scale phylogeny and comparative genomics of the fungal order Sordariales.</title>
        <authorList>
            <person name="Hensen N."/>
            <person name="Bonometti L."/>
            <person name="Westerberg I."/>
            <person name="Brannstrom I.O."/>
            <person name="Guillou S."/>
            <person name="Cros-Aarteil S."/>
            <person name="Calhoun S."/>
            <person name="Haridas S."/>
            <person name="Kuo A."/>
            <person name="Mondo S."/>
            <person name="Pangilinan J."/>
            <person name="Riley R."/>
            <person name="LaButti K."/>
            <person name="Andreopoulos B."/>
            <person name="Lipzen A."/>
            <person name="Chen C."/>
            <person name="Yan M."/>
            <person name="Daum C."/>
            <person name="Ng V."/>
            <person name="Clum A."/>
            <person name="Steindorff A."/>
            <person name="Ohm R.A."/>
            <person name="Martin F."/>
            <person name="Silar P."/>
            <person name="Natvig D.O."/>
            <person name="Lalanne C."/>
            <person name="Gautier V."/>
            <person name="Ament-Velasquez S.L."/>
            <person name="Kruys A."/>
            <person name="Hutchinson M.I."/>
            <person name="Powell A.J."/>
            <person name="Barry K."/>
            <person name="Miller A.N."/>
            <person name="Grigoriev I.V."/>
            <person name="Debuchy R."/>
            <person name="Gladieux P."/>
            <person name="Hiltunen Thoren M."/>
            <person name="Johannesson H."/>
        </authorList>
    </citation>
    <scope>NUCLEOTIDE SEQUENCE</scope>
    <source>
        <strain evidence="1">FGSC 1904</strain>
    </source>
</reference>